<keyword evidence="2" id="KW-1185">Reference proteome</keyword>
<proteinExistence type="predicted"/>
<dbReference type="Proteomes" id="UP000625711">
    <property type="component" value="Unassembled WGS sequence"/>
</dbReference>
<reference evidence="1" key="1">
    <citation type="submission" date="2020-08" db="EMBL/GenBank/DDBJ databases">
        <title>Genome sequencing and assembly of the red palm weevil Rhynchophorus ferrugineus.</title>
        <authorList>
            <person name="Dias G.B."/>
            <person name="Bergman C.M."/>
            <person name="Manee M."/>
        </authorList>
    </citation>
    <scope>NUCLEOTIDE SEQUENCE</scope>
    <source>
        <strain evidence="1">AA-2017</strain>
        <tissue evidence="1">Whole larva</tissue>
    </source>
</reference>
<gene>
    <name evidence="1" type="ORF">GWI33_003815</name>
</gene>
<evidence type="ECO:0000313" key="1">
    <source>
        <dbReference type="EMBL" id="KAF7262940.1"/>
    </source>
</evidence>
<accession>A0A834HIU8</accession>
<comment type="caution">
    <text evidence="1">The sequence shown here is derived from an EMBL/GenBank/DDBJ whole genome shotgun (WGS) entry which is preliminary data.</text>
</comment>
<organism evidence="1 2">
    <name type="scientific">Rhynchophorus ferrugineus</name>
    <name type="common">Red palm weevil</name>
    <name type="synonym">Curculio ferrugineus</name>
    <dbReference type="NCBI Taxonomy" id="354439"/>
    <lineage>
        <taxon>Eukaryota</taxon>
        <taxon>Metazoa</taxon>
        <taxon>Ecdysozoa</taxon>
        <taxon>Arthropoda</taxon>
        <taxon>Hexapoda</taxon>
        <taxon>Insecta</taxon>
        <taxon>Pterygota</taxon>
        <taxon>Neoptera</taxon>
        <taxon>Endopterygota</taxon>
        <taxon>Coleoptera</taxon>
        <taxon>Polyphaga</taxon>
        <taxon>Cucujiformia</taxon>
        <taxon>Curculionidae</taxon>
        <taxon>Dryophthorinae</taxon>
        <taxon>Rhynchophorus</taxon>
    </lineage>
</organism>
<dbReference type="AlphaFoldDB" id="A0A834HIU8"/>
<protein>
    <submittedName>
        <fullName evidence="1">Uncharacterized protein</fullName>
    </submittedName>
</protein>
<name>A0A834HIU8_RHYFE</name>
<dbReference type="EMBL" id="JAACXV010023567">
    <property type="protein sequence ID" value="KAF7262940.1"/>
    <property type="molecule type" value="Genomic_DNA"/>
</dbReference>
<sequence length="126" mass="13716">MGTFPISVDHGDTMESAGLSKERHVKVLCLSLHILDGRESSIPGGINTKRQEKPGPLCVEFNANVTESLVFLLTEDNERYRLESSTEHTRNRIFCCDSHDNGPGVVVAVSCHSTSLLAEAPRPPAS</sequence>
<evidence type="ECO:0000313" key="2">
    <source>
        <dbReference type="Proteomes" id="UP000625711"/>
    </source>
</evidence>